<keyword evidence="3" id="KW-1185">Reference proteome</keyword>
<evidence type="ECO:0008006" key="4">
    <source>
        <dbReference type="Google" id="ProtNLM"/>
    </source>
</evidence>
<dbReference type="PANTHER" id="PTHR48228:SF6">
    <property type="entry name" value="L-CARNITINE COA-TRANSFERASE"/>
    <property type="match status" value="1"/>
</dbReference>
<evidence type="ECO:0000256" key="1">
    <source>
        <dbReference type="ARBA" id="ARBA00022679"/>
    </source>
</evidence>
<proteinExistence type="predicted"/>
<dbReference type="PANTHER" id="PTHR48228">
    <property type="entry name" value="SUCCINYL-COA--D-CITRAMALATE COA-TRANSFERASE"/>
    <property type="match status" value="1"/>
</dbReference>
<evidence type="ECO:0000313" key="3">
    <source>
        <dbReference type="Proteomes" id="UP000281708"/>
    </source>
</evidence>
<protein>
    <recommendedName>
        <fullName evidence="4">CoA transferase</fullName>
    </recommendedName>
</protein>
<dbReference type="AlphaFoldDB" id="A0A3L8P4X4"/>
<reference evidence="2 3" key="1">
    <citation type="submission" date="2018-10" db="EMBL/GenBank/DDBJ databases">
        <title>Marmoricola sp. 4Q3S-7 whole genome shotgun sequence.</title>
        <authorList>
            <person name="Li F."/>
        </authorList>
    </citation>
    <scope>NUCLEOTIDE SEQUENCE [LARGE SCALE GENOMIC DNA]</scope>
    <source>
        <strain evidence="2 3">4Q3S-7</strain>
    </source>
</reference>
<dbReference type="InterPro" id="IPR050509">
    <property type="entry name" value="CoA-transferase_III"/>
</dbReference>
<gene>
    <name evidence="2" type="ORF">D9V37_05355</name>
</gene>
<dbReference type="GO" id="GO:0016740">
    <property type="term" value="F:transferase activity"/>
    <property type="evidence" value="ECO:0007669"/>
    <property type="project" value="UniProtKB-KW"/>
</dbReference>
<dbReference type="RefSeq" id="WP_121805137.1">
    <property type="nucleotide sequence ID" value="NZ_RDBE01000004.1"/>
</dbReference>
<evidence type="ECO:0000313" key="2">
    <source>
        <dbReference type="EMBL" id="RLV50275.1"/>
    </source>
</evidence>
<dbReference type="OrthoDB" id="4909260at2"/>
<dbReference type="EMBL" id="RDBE01000004">
    <property type="protein sequence ID" value="RLV50275.1"/>
    <property type="molecule type" value="Genomic_DNA"/>
</dbReference>
<dbReference type="Pfam" id="PF02515">
    <property type="entry name" value="CoA_transf_3"/>
    <property type="match status" value="1"/>
</dbReference>
<organism evidence="2 3">
    <name type="scientific">Nocardioides mangrovicus</name>
    <dbReference type="NCBI Taxonomy" id="2478913"/>
    <lineage>
        <taxon>Bacteria</taxon>
        <taxon>Bacillati</taxon>
        <taxon>Actinomycetota</taxon>
        <taxon>Actinomycetes</taxon>
        <taxon>Propionibacteriales</taxon>
        <taxon>Nocardioidaceae</taxon>
        <taxon>Nocardioides</taxon>
    </lineage>
</organism>
<sequence length="372" mass="38734">MSTLEDWATSGALALTGRTDGPPLVPPGRAASVVREQLAGLGLEVPGLLGERAAYAGLRRRGPRSCGGAFRVLRTLDGHVGLTLARPEDEALVPALVEQDVGEPWAGLAAWARRTTTKVAAERMELLGLPGGAVPTLAPGPAVRTEVLGERQPSTSPLVIDLTSMWAGPLCAHLLGLTGVRVIKVESSARPDGARGGPAAFFDLLHAGHEQLVLDLPRELDVLRRLVAEADLVLESSRPRALRHLGLMAHEVVAAGTSWLSITAHGRCSPSVGFGDDVAARAGLVVGDADDLLPVSDAIADPLAGVAAAIAARDALATTEARLVDVSMLGVAACVVEPAAEGRVVRDGEGTWWAEDATGRYAVREPRERPCC</sequence>
<comment type="caution">
    <text evidence="2">The sequence shown here is derived from an EMBL/GenBank/DDBJ whole genome shotgun (WGS) entry which is preliminary data.</text>
</comment>
<keyword evidence="1" id="KW-0808">Transferase</keyword>
<name>A0A3L8P4X4_9ACTN</name>
<dbReference type="InterPro" id="IPR003673">
    <property type="entry name" value="CoA-Trfase_fam_III"/>
</dbReference>
<dbReference type="SUPFAM" id="SSF89796">
    <property type="entry name" value="CoA-transferase family III (CaiB/BaiF)"/>
    <property type="match status" value="1"/>
</dbReference>
<accession>A0A3L8P4X4</accession>
<dbReference type="Gene3D" id="3.40.50.10540">
    <property type="entry name" value="Crotonobetainyl-coa:carnitine coa-transferase, domain 1"/>
    <property type="match status" value="1"/>
</dbReference>
<dbReference type="Proteomes" id="UP000281708">
    <property type="component" value="Unassembled WGS sequence"/>
</dbReference>
<dbReference type="InterPro" id="IPR023606">
    <property type="entry name" value="CoA-Trfase_III_dom_1_sf"/>
</dbReference>